<keyword evidence="14" id="KW-1185">Reference proteome</keyword>
<feature type="transmembrane region" description="Helical" evidence="10">
    <location>
        <begin position="994"/>
        <end position="1011"/>
    </location>
</feature>
<dbReference type="GO" id="GO:0016887">
    <property type="term" value="F:ATP hydrolysis activity"/>
    <property type="evidence" value="ECO:0007669"/>
    <property type="project" value="InterPro"/>
</dbReference>
<feature type="transmembrane region" description="Helical" evidence="10">
    <location>
        <begin position="779"/>
        <end position="799"/>
    </location>
</feature>
<dbReference type="InterPro" id="IPR017871">
    <property type="entry name" value="ABC_transporter-like_CS"/>
</dbReference>
<evidence type="ECO:0000259" key="11">
    <source>
        <dbReference type="PROSITE" id="PS50893"/>
    </source>
</evidence>
<feature type="transmembrane region" description="Helical" evidence="10">
    <location>
        <begin position="1017"/>
        <end position="1036"/>
    </location>
</feature>
<comment type="similarity">
    <text evidence="2">Belongs to the ABC transporter superfamily. ABCC family. Conjugate transporter (TC 3.A.1.208) subfamily.</text>
</comment>
<reference evidence="14" key="2">
    <citation type="submission" date="2009-11" db="EMBL/GenBank/DDBJ databases">
        <title>The Genome Sequence of Allomyces macrogynus strain ATCC 38327.</title>
        <authorList>
            <consortium name="The Broad Institute Genome Sequencing Platform"/>
            <person name="Russ C."/>
            <person name="Cuomo C."/>
            <person name="Shea T."/>
            <person name="Young S.K."/>
            <person name="Zeng Q."/>
            <person name="Koehrsen M."/>
            <person name="Haas B."/>
            <person name="Borodovsky M."/>
            <person name="Guigo R."/>
            <person name="Alvarado L."/>
            <person name="Berlin A."/>
            <person name="Borenstein D."/>
            <person name="Chen Z."/>
            <person name="Engels R."/>
            <person name="Freedman E."/>
            <person name="Gellesch M."/>
            <person name="Goldberg J."/>
            <person name="Griggs A."/>
            <person name="Gujja S."/>
            <person name="Heiman D."/>
            <person name="Hepburn T."/>
            <person name="Howarth C."/>
            <person name="Jen D."/>
            <person name="Larson L."/>
            <person name="Lewis B."/>
            <person name="Mehta T."/>
            <person name="Park D."/>
            <person name="Pearson M."/>
            <person name="Roberts A."/>
            <person name="Saif S."/>
            <person name="Shenoy N."/>
            <person name="Sisk P."/>
            <person name="Stolte C."/>
            <person name="Sykes S."/>
            <person name="Walk T."/>
            <person name="White J."/>
            <person name="Yandava C."/>
            <person name="Burger G."/>
            <person name="Gray M.W."/>
            <person name="Holland P.W.H."/>
            <person name="King N."/>
            <person name="Lang F.B.F."/>
            <person name="Roger A.J."/>
            <person name="Ruiz-Trillo I."/>
            <person name="Lander E."/>
            <person name="Nusbaum C."/>
        </authorList>
    </citation>
    <scope>NUCLEOTIDE SEQUENCE [LARGE SCALE GENOMIC DNA]</scope>
    <source>
        <strain evidence="14">ATCC 38327</strain>
    </source>
</reference>
<feature type="region of interest" description="Disordered" evidence="9">
    <location>
        <begin position="685"/>
        <end position="707"/>
    </location>
</feature>
<feature type="compositionally biased region" description="Low complexity" evidence="9">
    <location>
        <begin position="742"/>
        <end position="756"/>
    </location>
</feature>
<dbReference type="InterPro" id="IPR003593">
    <property type="entry name" value="AAA+_ATPase"/>
</dbReference>
<evidence type="ECO:0000256" key="2">
    <source>
        <dbReference type="ARBA" id="ARBA00009726"/>
    </source>
</evidence>
<dbReference type="CDD" id="cd18606">
    <property type="entry name" value="ABC_6TM_YOR1_D2_like"/>
    <property type="match status" value="1"/>
</dbReference>
<dbReference type="VEuPathDB" id="FungiDB:AMAG_03946"/>
<dbReference type="PROSITE" id="PS50893">
    <property type="entry name" value="ABC_TRANSPORTER_2"/>
    <property type="match status" value="1"/>
</dbReference>
<dbReference type="Pfam" id="PF00005">
    <property type="entry name" value="ABC_tran"/>
    <property type="match status" value="2"/>
</dbReference>
<gene>
    <name evidence="13" type="ORF">AMAG_03946</name>
</gene>
<dbReference type="PANTHER" id="PTHR24223:SF456">
    <property type="entry name" value="MULTIDRUG RESISTANCE-ASSOCIATED PROTEIN LETHAL(2)03659"/>
    <property type="match status" value="1"/>
</dbReference>
<evidence type="ECO:0000259" key="12">
    <source>
        <dbReference type="PROSITE" id="PS50929"/>
    </source>
</evidence>
<feature type="transmembrane region" description="Helical" evidence="10">
    <location>
        <begin position="902"/>
        <end position="921"/>
    </location>
</feature>
<evidence type="ECO:0000313" key="14">
    <source>
        <dbReference type="Proteomes" id="UP000054350"/>
    </source>
</evidence>
<dbReference type="AlphaFoldDB" id="A0A0L0S6X9"/>
<dbReference type="InterPro" id="IPR050173">
    <property type="entry name" value="ABC_transporter_C-like"/>
</dbReference>
<evidence type="ECO:0000256" key="3">
    <source>
        <dbReference type="ARBA" id="ARBA00022448"/>
    </source>
</evidence>
<organism evidence="13 14">
    <name type="scientific">Allomyces macrogynus (strain ATCC 38327)</name>
    <name type="common">Allomyces javanicus var. macrogynus</name>
    <dbReference type="NCBI Taxonomy" id="578462"/>
    <lineage>
        <taxon>Eukaryota</taxon>
        <taxon>Fungi</taxon>
        <taxon>Fungi incertae sedis</taxon>
        <taxon>Blastocladiomycota</taxon>
        <taxon>Blastocladiomycetes</taxon>
        <taxon>Blastocladiales</taxon>
        <taxon>Blastocladiaceae</taxon>
        <taxon>Allomyces</taxon>
    </lineage>
</organism>
<dbReference type="PANTHER" id="PTHR24223">
    <property type="entry name" value="ATP-BINDING CASSETTE SUB-FAMILY C"/>
    <property type="match status" value="1"/>
</dbReference>
<dbReference type="GO" id="GO:0005524">
    <property type="term" value="F:ATP binding"/>
    <property type="evidence" value="ECO:0007669"/>
    <property type="project" value="UniProtKB-KW"/>
</dbReference>
<evidence type="ECO:0000256" key="6">
    <source>
        <dbReference type="ARBA" id="ARBA00022840"/>
    </source>
</evidence>
<reference evidence="13 14" key="1">
    <citation type="submission" date="2009-11" db="EMBL/GenBank/DDBJ databases">
        <title>Annotation of Allomyces macrogynus ATCC 38327.</title>
        <authorList>
            <consortium name="The Broad Institute Genome Sequencing Platform"/>
            <person name="Russ C."/>
            <person name="Cuomo C."/>
            <person name="Burger G."/>
            <person name="Gray M.W."/>
            <person name="Holland P.W.H."/>
            <person name="King N."/>
            <person name="Lang F.B.F."/>
            <person name="Roger A.J."/>
            <person name="Ruiz-Trillo I."/>
            <person name="Young S.K."/>
            <person name="Zeng Q."/>
            <person name="Gargeya S."/>
            <person name="Fitzgerald M."/>
            <person name="Haas B."/>
            <person name="Abouelleil A."/>
            <person name="Alvarado L."/>
            <person name="Arachchi H.M."/>
            <person name="Berlin A."/>
            <person name="Chapman S.B."/>
            <person name="Gearin G."/>
            <person name="Goldberg J."/>
            <person name="Griggs A."/>
            <person name="Gujja S."/>
            <person name="Hansen M."/>
            <person name="Heiman D."/>
            <person name="Howarth C."/>
            <person name="Larimer J."/>
            <person name="Lui A."/>
            <person name="MacDonald P.J.P."/>
            <person name="McCowen C."/>
            <person name="Montmayeur A."/>
            <person name="Murphy C."/>
            <person name="Neiman D."/>
            <person name="Pearson M."/>
            <person name="Priest M."/>
            <person name="Roberts A."/>
            <person name="Saif S."/>
            <person name="Shea T."/>
            <person name="Sisk P."/>
            <person name="Stolte C."/>
            <person name="Sykes S."/>
            <person name="Wortman J."/>
            <person name="Nusbaum C."/>
            <person name="Birren B."/>
        </authorList>
    </citation>
    <scope>NUCLEOTIDE SEQUENCE [LARGE SCALE GENOMIC DNA]</scope>
    <source>
        <strain evidence="13 14">ATCC 38327</strain>
    </source>
</reference>
<dbReference type="InterPro" id="IPR036640">
    <property type="entry name" value="ABC1_TM_sf"/>
</dbReference>
<keyword evidence="4 10" id="KW-0812">Transmembrane</keyword>
<evidence type="ECO:0000256" key="1">
    <source>
        <dbReference type="ARBA" id="ARBA00004141"/>
    </source>
</evidence>
<feature type="region of interest" description="Disordered" evidence="9">
    <location>
        <begin position="721"/>
        <end position="758"/>
    </location>
</feature>
<dbReference type="Proteomes" id="UP000054350">
    <property type="component" value="Unassembled WGS sequence"/>
</dbReference>
<dbReference type="PROSITE" id="PS50929">
    <property type="entry name" value="ABC_TM1F"/>
    <property type="match status" value="2"/>
</dbReference>
<dbReference type="CDD" id="cd03250">
    <property type="entry name" value="ABCC_MRP_domain1"/>
    <property type="match status" value="1"/>
</dbReference>
<feature type="domain" description="ABC transmembrane type-1" evidence="12">
    <location>
        <begin position="803"/>
        <end position="1044"/>
    </location>
</feature>
<dbReference type="PROSITE" id="PS00211">
    <property type="entry name" value="ABC_TRANSPORTER_1"/>
    <property type="match status" value="1"/>
</dbReference>
<feature type="domain" description="ABC transmembrane type-1" evidence="12">
    <location>
        <begin position="134"/>
        <end position="432"/>
    </location>
</feature>
<evidence type="ECO:0000313" key="13">
    <source>
        <dbReference type="EMBL" id="KNE58363.1"/>
    </source>
</evidence>
<dbReference type="Gene3D" id="3.40.50.300">
    <property type="entry name" value="P-loop containing nucleotide triphosphate hydrolases"/>
    <property type="match status" value="2"/>
</dbReference>
<dbReference type="FunFam" id="1.20.1560.10:FF:000082">
    <property type="entry name" value="ABC transporter, multidrug resistance associated protein"/>
    <property type="match status" value="1"/>
</dbReference>
<dbReference type="GO" id="GO:0140359">
    <property type="term" value="F:ABC-type transporter activity"/>
    <property type="evidence" value="ECO:0007669"/>
    <property type="project" value="InterPro"/>
</dbReference>
<evidence type="ECO:0000256" key="10">
    <source>
        <dbReference type="SAM" id="Phobius"/>
    </source>
</evidence>
<keyword evidence="8 10" id="KW-0472">Membrane</keyword>
<evidence type="ECO:0000256" key="9">
    <source>
        <dbReference type="SAM" id="MobiDB-lite"/>
    </source>
</evidence>
<feature type="transmembrane region" description="Helical" evidence="10">
    <location>
        <begin position="373"/>
        <end position="397"/>
    </location>
</feature>
<dbReference type="InterPro" id="IPR027417">
    <property type="entry name" value="P-loop_NTPase"/>
</dbReference>
<feature type="region of interest" description="Disordered" evidence="9">
    <location>
        <begin position="1"/>
        <end position="23"/>
    </location>
</feature>
<feature type="transmembrane region" description="Helical" evidence="10">
    <location>
        <begin position="269"/>
        <end position="287"/>
    </location>
</feature>
<feature type="region of interest" description="Disordered" evidence="9">
    <location>
        <begin position="93"/>
        <end position="114"/>
    </location>
</feature>
<keyword evidence="6" id="KW-0067">ATP-binding</keyword>
<dbReference type="InterPro" id="IPR011527">
    <property type="entry name" value="ABC1_TM_dom"/>
</dbReference>
<feature type="transmembrane region" description="Helical" evidence="10">
    <location>
        <begin position="182"/>
        <end position="202"/>
    </location>
</feature>
<evidence type="ECO:0000256" key="4">
    <source>
        <dbReference type="ARBA" id="ARBA00022692"/>
    </source>
</evidence>
<evidence type="ECO:0000256" key="7">
    <source>
        <dbReference type="ARBA" id="ARBA00022989"/>
    </source>
</evidence>
<dbReference type="Pfam" id="PF00664">
    <property type="entry name" value="ABC_membrane"/>
    <property type="match status" value="2"/>
</dbReference>
<dbReference type="CDD" id="cd18597">
    <property type="entry name" value="ABC_6TM_YOR1_D1_like"/>
    <property type="match status" value="1"/>
</dbReference>
<dbReference type="Gene3D" id="1.20.1560.10">
    <property type="entry name" value="ABC transporter type 1, transmembrane domain"/>
    <property type="match status" value="2"/>
</dbReference>
<keyword evidence="3" id="KW-0813">Transport</keyword>
<protein>
    <submittedName>
        <fullName evidence="13">Uncharacterized protein</fullName>
    </submittedName>
</protein>
<dbReference type="SUPFAM" id="SSF52540">
    <property type="entry name" value="P-loop containing nucleoside triphosphate hydrolases"/>
    <property type="match status" value="2"/>
</dbReference>
<feature type="domain" description="ABC transporter" evidence="11">
    <location>
        <begin position="463"/>
        <end position="684"/>
    </location>
</feature>
<dbReference type="STRING" id="578462.A0A0L0S6X9"/>
<dbReference type="InterPro" id="IPR003439">
    <property type="entry name" value="ABC_transporter-like_ATP-bd"/>
</dbReference>
<dbReference type="FunFam" id="3.40.50.300:FF:000163">
    <property type="entry name" value="Multidrug resistance-associated protein member 4"/>
    <property type="match status" value="1"/>
</dbReference>
<feature type="transmembrane region" description="Helical" evidence="10">
    <location>
        <begin position="208"/>
        <end position="230"/>
    </location>
</feature>
<keyword evidence="5" id="KW-0547">Nucleotide-binding</keyword>
<dbReference type="FunFam" id="1.20.1560.10:FF:000010">
    <property type="entry name" value="Multidrug resistance-associated ABC transporter"/>
    <property type="match status" value="1"/>
</dbReference>
<dbReference type="eggNOG" id="KOG0054">
    <property type="taxonomic scope" value="Eukaryota"/>
</dbReference>
<dbReference type="EMBL" id="GG745333">
    <property type="protein sequence ID" value="KNE58363.1"/>
    <property type="molecule type" value="Genomic_DNA"/>
</dbReference>
<dbReference type="SMART" id="SM00382">
    <property type="entry name" value="AAA"/>
    <property type="match status" value="2"/>
</dbReference>
<evidence type="ECO:0000256" key="5">
    <source>
        <dbReference type="ARBA" id="ARBA00022741"/>
    </source>
</evidence>
<dbReference type="FunFam" id="3.40.50.300:FF:000997">
    <property type="entry name" value="Multidrug resistance-associated protein 1"/>
    <property type="match status" value="1"/>
</dbReference>
<keyword evidence="7 10" id="KW-1133">Transmembrane helix</keyword>
<dbReference type="CDD" id="cd03244">
    <property type="entry name" value="ABCC_MRP_domain2"/>
    <property type="match status" value="1"/>
</dbReference>
<evidence type="ECO:0000256" key="8">
    <source>
        <dbReference type="ARBA" id="ARBA00023136"/>
    </source>
</evidence>
<dbReference type="OMA" id="KTHVKEM"/>
<dbReference type="GO" id="GO:0016020">
    <property type="term" value="C:membrane"/>
    <property type="evidence" value="ECO:0007669"/>
    <property type="project" value="UniProtKB-SubCell"/>
</dbReference>
<comment type="subcellular location">
    <subcellularLocation>
        <location evidence="1">Membrane</location>
        <topology evidence="1">Multi-pass membrane protein</topology>
    </subcellularLocation>
</comment>
<sequence>MPKPKPPARAAGAADPEAPPKRNADKLIPAYRVNFLSWLFFSWQTPLMRLGYSRPLEYEDMYQLPDSLSADANCKLVTEQWIREVERVRKSNADVHAKATANPSPAKDGAAAEPPTEAPSLIRVIWGAYGTPWLVAGIFNATNIACQVSSPVVLQLLLTYLQGEELHAKHPGAKLPPSAPSWAGGAYGYILVLGIFGLQFLSTLSNSLMFFLTMRIGMTLRGGMVATIYAKALRLSAKARANEFNAGRITNIISTDTARLDFLMPQAHTLWAAPIQLVIVLCLLLRLVGIATLGGFALMAIAIPTTGTLMRKLSGLRKQNQLLTDQRVKLMNEVLQGIKVIKLLGWEVAITDAVMVLRDKELALIRRLVVWRAWITGISQVIPAIAAIIVFATYYAMGNTLTPAIVFSALALFNQLRLPLMFIPAAMSFVVDAKVAMDRISSLLTAEELSDQPEWLEDGPNALVVDGADFEWEENVTQIHDVHLTVPKGRLVAVVGAVGSGKSSLLSSIVGEMKRTKGHVQVAGRVGYCPQQAWIQNATLKDNILFGLPYDAARYARAVRLASLERDFKQLPDGEMTEIGEKGITLSGGQKARINIARAIYFDADILLLDDPLSAVDAHVGSHLFNTTIATELKGKTRVLVTHALHFVPQCDYVVYLKDGRIAEQGTFDDLMAADGAFAEQMRNFGGLTSSSGSDESSDEEGSTTEANSVAHLLAEKAAATTDDDGEADSAGDSVVQLSRNGTTKSAKTAGKTAGKLMQAEERSTGSVEWEVYKAYMRAMGGAAGVGLILGVLILSQVFRNVYLGVYFGWGVGQAASNVLSAMQFAFGGLRAARAMHREAVLRVTRSPMSFFDTTPLGRVINRFSKDQDQMDNTLMDSIRMFLGTLSMTLSTFVIMCVASPLFIAPLVPLLVIYYYVQLFYRHTSIELKRLDSLSRSPLYAQFTESLNGIVTIRAFREQDRFMHVNRDFIDNNNRCYFETVCAQRWLSIRIETIGNFLVFFAGLFGVLSRGSSSTALIGLSMSYALQVTGALNWCIRQMAEAEMQMNSVERIAYYAEQLETEAPAVTDVRPPTPQWPEHGEVVMDNVTMAYRKGLDPVLRDVSLRIPPGSKCGIVGRTGAGKSSLIVALFRLVELTEGTISIDGVDISKLGLSDLRTRLSIIPQDPVLFSGTVRSNLDRFNQADDVTLWSCLERAGLKDYVQAQPEGLDAYVAENGESLSVGQRQLMCLARAMTNDIEM</sequence>
<accession>A0A0L0S6X9</accession>
<name>A0A0L0S6X9_ALLM3</name>
<proteinExistence type="inferred from homology"/>
<dbReference type="SUPFAM" id="SSF90123">
    <property type="entry name" value="ABC transporter transmembrane region"/>
    <property type="match status" value="2"/>
</dbReference>
<dbReference type="OrthoDB" id="6500128at2759"/>